<dbReference type="AlphaFoldDB" id="A0A0R3PMX7"/>
<proteinExistence type="predicted"/>
<reference evidence="2 3" key="2">
    <citation type="submission" date="2018-11" db="EMBL/GenBank/DDBJ databases">
        <authorList>
            <consortium name="Pathogen Informatics"/>
        </authorList>
    </citation>
    <scope>NUCLEOTIDE SEQUENCE [LARGE SCALE GENOMIC DNA]</scope>
    <source>
        <strain evidence="2 3">Costa Rica</strain>
    </source>
</reference>
<keyword evidence="3" id="KW-1185">Reference proteome</keyword>
<accession>A0A0R3PMX7</accession>
<dbReference type="EMBL" id="UYYA01003936">
    <property type="protein sequence ID" value="VDM57906.1"/>
    <property type="molecule type" value="Genomic_DNA"/>
</dbReference>
<evidence type="ECO:0000313" key="4">
    <source>
        <dbReference type="WBParaSite" id="ACOC_0000632001-mRNA-1"/>
    </source>
</evidence>
<protein>
    <submittedName>
        <fullName evidence="4">Reverse transcriptase domain-containing protein</fullName>
    </submittedName>
</protein>
<feature type="compositionally biased region" description="Polar residues" evidence="1">
    <location>
        <begin position="80"/>
        <end position="93"/>
    </location>
</feature>
<evidence type="ECO:0000256" key="1">
    <source>
        <dbReference type="SAM" id="MobiDB-lite"/>
    </source>
</evidence>
<name>A0A0R3PMX7_ANGCS</name>
<sequence>MTLEWDNLEAKIDGRQLHHFGLADDIVLITPNISQAERILADVDNACGKICLRLNLTKTMFMRNDWFRMTHSCSTERKSPNTPTTSIWNGNSP</sequence>
<gene>
    <name evidence="2" type="ORF">ACOC_LOCUS6321</name>
</gene>
<reference evidence="4" key="1">
    <citation type="submission" date="2017-02" db="UniProtKB">
        <authorList>
            <consortium name="WormBaseParasite"/>
        </authorList>
    </citation>
    <scope>IDENTIFICATION</scope>
</reference>
<organism evidence="4">
    <name type="scientific">Angiostrongylus costaricensis</name>
    <name type="common">Nematode worm</name>
    <dbReference type="NCBI Taxonomy" id="334426"/>
    <lineage>
        <taxon>Eukaryota</taxon>
        <taxon>Metazoa</taxon>
        <taxon>Ecdysozoa</taxon>
        <taxon>Nematoda</taxon>
        <taxon>Chromadorea</taxon>
        <taxon>Rhabditida</taxon>
        <taxon>Rhabditina</taxon>
        <taxon>Rhabditomorpha</taxon>
        <taxon>Strongyloidea</taxon>
        <taxon>Metastrongylidae</taxon>
        <taxon>Angiostrongylus</taxon>
    </lineage>
</organism>
<evidence type="ECO:0000313" key="2">
    <source>
        <dbReference type="EMBL" id="VDM57906.1"/>
    </source>
</evidence>
<dbReference type="WBParaSite" id="ACOC_0000632001-mRNA-1">
    <property type="protein sequence ID" value="ACOC_0000632001-mRNA-1"/>
    <property type="gene ID" value="ACOC_0000632001"/>
</dbReference>
<evidence type="ECO:0000313" key="3">
    <source>
        <dbReference type="Proteomes" id="UP000267027"/>
    </source>
</evidence>
<dbReference type="Proteomes" id="UP000267027">
    <property type="component" value="Unassembled WGS sequence"/>
</dbReference>
<feature type="region of interest" description="Disordered" evidence="1">
    <location>
        <begin position="73"/>
        <end position="93"/>
    </location>
</feature>